<proteinExistence type="predicted"/>
<dbReference type="EMBL" id="CAJVCH010500600">
    <property type="protein sequence ID" value="CAG7821120.1"/>
    <property type="molecule type" value="Genomic_DNA"/>
</dbReference>
<dbReference type="Pfam" id="PF00561">
    <property type="entry name" value="Abhydrolase_1"/>
    <property type="match status" value="1"/>
</dbReference>
<dbReference type="PANTHER" id="PTHR46331">
    <property type="entry name" value="VALACYCLOVIR HYDROLASE"/>
    <property type="match status" value="1"/>
</dbReference>
<feature type="domain" description="AB hydrolase-1" evidence="1">
    <location>
        <begin position="2"/>
        <end position="93"/>
    </location>
</feature>
<sequence>LMKNLGFEKFSMIGWSDGGITALILAALYPSSVEKLITIGANSYVDQEDVSSVNAIKNVDNWSRRMVEPLLKVYGQEYLQDMWTKFCLAYEEMYANGGNICKDKLKDIKCPTLIVQGLKDAMVSVEHAEHLHKNISGSTLRIIPE</sequence>
<reference evidence="2" key="1">
    <citation type="submission" date="2021-06" db="EMBL/GenBank/DDBJ databases">
        <authorList>
            <person name="Hodson N. C."/>
            <person name="Mongue J. A."/>
            <person name="Jaron S. K."/>
        </authorList>
    </citation>
    <scope>NUCLEOTIDE SEQUENCE</scope>
</reference>
<feature type="non-terminal residue" evidence="2">
    <location>
        <position position="1"/>
    </location>
</feature>
<dbReference type="Proteomes" id="UP000708208">
    <property type="component" value="Unassembled WGS sequence"/>
</dbReference>
<protein>
    <recommendedName>
        <fullName evidence="1">AB hydrolase-1 domain-containing protein</fullName>
    </recommendedName>
</protein>
<dbReference type="GO" id="GO:0017171">
    <property type="term" value="F:serine hydrolase activity"/>
    <property type="evidence" value="ECO:0007669"/>
    <property type="project" value="TreeGrafter"/>
</dbReference>
<keyword evidence="3" id="KW-1185">Reference proteome</keyword>
<dbReference type="InterPro" id="IPR000073">
    <property type="entry name" value="AB_hydrolase_1"/>
</dbReference>
<dbReference type="AlphaFoldDB" id="A0A8J2KUT3"/>
<name>A0A8J2KUT3_9HEXA</name>
<feature type="non-terminal residue" evidence="2">
    <location>
        <position position="145"/>
    </location>
</feature>
<evidence type="ECO:0000313" key="2">
    <source>
        <dbReference type="EMBL" id="CAG7821120.1"/>
    </source>
</evidence>
<dbReference type="OrthoDB" id="19657at2759"/>
<comment type="caution">
    <text evidence="2">The sequence shown here is derived from an EMBL/GenBank/DDBJ whole genome shotgun (WGS) entry which is preliminary data.</text>
</comment>
<dbReference type="PANTHER" id="PTHR46331:SF2">
    <property type="entry name" value="VALACYCLOVIR HYDROLASE"/>
    <property type="match status" value="1"/>
</dbReference>
<evidence type="ECO:0000259" key="1">
    <source>
        <dbReference type="Pfam" id="PF00561"/>
    </source>
</evidence>
<accession>A0A8J2KUT3</accession>
<gene>
    <name evidence="2" type="ORF">AFUS01_LOCUS31475</name>
</gene>
<organism evidence="2 3">
    <name type="scientific">Allacma fusca</name>
    <dbReference type="NCBI Taxonomy" id="39272"/>
    <lineage>
        <taxon>Eukaryota</taxon>
        <taxon>Metazoa</taxon>
        <taxon>Ecdysozoa</taxon>
        <taxon>Arthropoda</taxon>
        <taxon>Hexapoda</taxon>
        <taxon>Collembola</taxon>
        <taxon>Symphypleona</taxon>
        <taxon>Sminthuridae</taxon>
        <taxon>Allacma</taxon>
    </lineage>
</organism>
<evidence type="ECO:0000313" key="3">
    <source>
        <dbReference type="Proteomes" id="UP000708208"/>
    </source>
</evidence>